<feature type="domain" description="Phytocyanin" evidence="7">
    <location>
        <begin position="30"/>
        <end position="128"/>
    </location>
</feature>
<dbReference type="AlphaFoldDB" id="A0A6A6N0J8"/>
<dbReference type="PANTHER" id="PTHR33021:SF292">
    <property type="entry name" value="EARLY NODULIN-LIKE PROTEIN 22"/>
    <property type="match status" value="1"/>
</dbReference>
<name>A0A6A6N0J8_HEVBR</name>
<dbReference type="PANTHER" id="PTHR33021">
    <property type="entry name" value="BLUE COPPER PROTEIN"/>
    <property type="match status" value="1"/>
</dbReference>
<organism evidence="8 9">
    <name type="scientific">Hevea brasiliensis</name>
    <name type="common">Para rubber tree</name>
    <name type="synonym">Siphonia brasiliensis</name>
    <dbReference type="NCBI Taxonomy" id="3981"/>
    <lineage>
        <taxon>Eukaryota</taxon>
        <taxon>Viridiplantae</taxon>
        <taxon>Streptophyta</taxon>
        <taxon>Embryophyta</taxon>
        <taxon>Tracheophyta</taxon>
        <taxon>Spermatophyta</taxon>
        <taxon>Magnoliopsida</taxon>
        <taxon>eudicotyledons</taxon>
        <taxon>Gunneridae</taxon>
        <taxon>Pentapetalae</taxon>
        <taxon>rosids</taxon>
        <taxon>fabids</taxon>
        <taxon>Malpighiales</taxon>
        <taxon>Euphorbiaceae</taxon>
        <taxon>Crotonoideae</taxon>
        <taxon>Micrandreae</taxon>
        <taxon>Hevea</taxon>
    </lineage>
</organism>
<keyword evidence="1" id="KW-0479">Metal-binding</keyword>
<accession>A0A6A6N0J8</accession>
<evidence type="ECO:0000256" key="6">
    <source>
        <dbReference type="SAM" id="SignalP"/>
    </source>
</evidence>
<evidence type="ECO:0000256" key="5">
    <source>
        <dbReference type="ARBA" id="ARBA00082491"/>
    </source>
</evidence>
<gene>
    <name evidence="8" type="ORF">GH714_018351</name>
</gene>
<evidence type="ECO:0000256" key="4">
    <source>
        <dbReference type="ARBA" id="ARBA00071970"/>
    </source>
</evidence>
<feature type="signal peptide" evidence="6">
    <location>
        <begin position="1"/>
        <end position="29"/>
    </location>
</feature>
<dbReference type="InterPro" id="IPR039391">
    <property type="entry name" value="Phytocyanin-like"/>
</dbReference>
<dbReference type="SUPFAM" id="SSF49503">
    <property type="entry name" value="Cupredoxins"/>
    <property type="match status" value="1"/>
</dbReference>
<dbReference type="CDD" id="cd11013">
    <property type="entry name" value="Plantacyanin"/>
    <property type="match status" value="1"/>
</dbReference>
<sequence length="148" mass="16326">MAMAREGEILAILVLFLMLLLLHFKTTQAATYTVGDDLGWSPEVSMESWAENKKFYAGDTLVFNYEADSYNVVVVDQQGHDTCTLTANAKVFDSGHDQIMLVFGANYFITSNPEDCQLGMKMAINATSHRSARKSSATVTNVGMKRGQ</sequence>
<reference evidence="8 9" key="1">
    <citation type="journal article" date="2020" name="Mol. Plant">
        <title>The Chromosome-Based Rubber Tree Genome Provides New Insights into Spurge Genome Evolution and Rubber Biosynthesis.</title>
        <authorList>
            <person name="Liu J."/>
            <person name="Shi C."/>
            <person name="Shi C.C."/>
            <person name="Li W."/>
            <person name="Zhang Q.J."/>
            <person name="Zhang Y."/>
            <person name="Li K."/>
            <person name="Lu H.F."/>
            <person name="Shi C."/>
            <person name="Zhu S.T."/>
            <person name="Xiao Z.Y."/>
            <person name="Nan H."/>
            <person name="Yue Y."/>
            <person name="Zhu X.G."/>
            <person name="Wu Y."/>
            <person name="Hong X.N."/>
            <person name="Fan G.Y."/>
            <person name="Tong Y."/>
            <person name="Zhang D."/>
            <person name="Mao C.L."/>
            <person name="Liu Y.L."/>
            <person name="Hao S.J."/>
            <person name="Liu W.Q."/>
            <person name="Lv M.Q."/>
            <person name="Zhang H.B."/>
            <person name="Liu Y."/>
            <person name="Hu-Tang G.R."/>
            <person name="Wang J.P."/>
            <person name="Wang J.H."/>
            <person name="Sun Y.H."/>
            <person name="Ni S.B."/>
            <person name="Chen W.B."/>
            <person name="Zhang X.C."/>
            <person name="Jiao Y.N."/>
            <person name="Eichler E.E."/>
            <person name="Li G.H."/>
            <person name="Liu X."/>
            <person name="Gao L.Z."/>
        </authorList>
    </citation>
    <scope>NUCLEOTIDE SEQUENCE [LARGE SCALE GENOMIC DNA]</scope>
    <source>
        <strain evidence="9">cv. GT1</strain>
        <tissue evidence="8">Leaf</tissue>
    </source>
</reference>
<keyword evidence="6" id="KW-0732">Signal</keyword>
<dbReference type="InterPro" id="IPR003245">
    <property type="entry name" value="Phytocyanin_dom"/>
</dbReference>
<keyword evidence="2" id="KW-0186">Copper</keyword>
<dbReference type="PROSITE" id="PS51485">
    <property type="entry name" value="PHYTOCYANIN"/>
    <property type="match status" value="1"/>
</dbReference>
<evidence type="ECO:0000256" key="2">
    <source>
        <dbReference type="ARBA" id="ARBA00023008"/>
    </source>
</evidence>
<evidence type="ECO:0000256" key="1">
    <source>
        <dbReference type="ARBA" id="ARBA00022723"/>
    </source>
</evidence>
<dbReference type="GO" id="GO:0009055">
    <property type="term" value="F:electron transfer activity"/>
    <property type="evidence" value="ECO:0007669"/>
    <property type="project" value="InterPro"/>
</dbReference>
<dbReference type="GO" id="GO:0046872">
    <property type="term" value="F:metal ion binding"/>
    <property type="evidence" value="ECO:0007669"/>
    <property type="project" value="UniProtKB-KW"/>
</dbReference>
<keyword evidence="3" id="KW-1015">Disulfide bond</keyword>
<comment type="caution">
    <text evidence="8">The sequence shown here is derived from an EMBL/GenBank/DDBJ whole genome shotgun (WGS) entry which is preliminary data.</text>
</comment>
<evidence type="ECO:0000313" key="9">
    <source>
        <dbReference type="Proteomes" id="UP000467840"/>
    </source>
</evidence>
<keyword evidence="9" id="KW-1185">Reference proteome</keyword>
<dbReference type="FunFam" id="2.60.40.420:FF:000013">
    <property type="entry name" value="basic blue protein-like"/>
    <property type="match status" value="1"/>
</dbReference>
<dbReference type="InterPro" id="IPR008972">
    <property type="entry name" value="Cupredoxin"/>
</dbReference>
<dbReference type="EMBL" id="JAAGAX010000003">
    <property type="protein sequence ID" value="KAF2319732.1"/>
    <property type="molecule type" value="Genomic_DNA"/>
</dbReference>
<dbReference type="GO" id="GO:0005886">
    <property type="term" value="C:plasma membrane"/>
    <property type="evidence" value="ECO:0007669"/>
    <property type="project" value="TreeGrafter"/>
</dbReference>
<dbReference type="InterPro" id="IPR041844">
    <property type="entry name" value="Plantacyanin"/>
</dbReference>
<dbReference type="Gene3D" id="2.60.40.420">
    <property type="entry name" value="Cupredoxins - blue copper proteins"/>
    <property type="match status" value="1"/>
</dbReference>
<dbReference type="Pfam" id="PF02298">
    <property type="entry name" value="Cu_bind_like"/>
    <property type="match status" value="1"/>
</dbReference>
<proteinExistence type="predicted"/>
<evidence type="ECO:0000259" key="7">
    <source>
        <dbReference type="PROSITE" id="PS51485"/>
    </source>
</evidence>
<protein>
    <recommendedName>
        <fullName evidence="4">Basic blue protein</fullName>
    </recommendedName>
    <alternativeName>
        <fullName evidence="5">Plantacyanin</fullName>
    </alternativeName>
</protein>
<evidence type="ECO:0000256" key="3">
    <source>
        <dbReference type="ARBA" id="ARBA00023157"/>
    </source>
</evidence>
<dbReference type="Proteomes" id="UP000467840">
    <property type="component" value="Chromosome 10"/>
</dbReference>
<evidence type="ECO:0000313" key="8">
    <source>
        <dbReference type="EMBL" id="KAF2319732.1"/>
    </source>
</evidence>
<feature type="chain" id="PRO_5025339622" description="Basic blue protein" evidence="6">
    <location>
        <begin position="30"/>
        <end position="148"/>
    </location>
</feature>